<keyword evidence="2 4" id="KW-0472">Membrane</keyword>
<dbReference type="GO" id="GO:0009897">
    <property type="term" value="C:external side of plasma membrane"/>
    <property type="evidence" value="ECO:0007669"/>
    <property type="project" value="TreeGrafter"/>
</dbReference>
<dbReference type="PROSITE" id="PS50835">
    <property type="entry name" value="IG_LIKE"/>
    <property type="match status" value="1"/>
</dbReference>
<dbReference type="InterPro" id="IPR036179">
    <property type="entry name" value="Ig-like_dom_sf"/>
</dbReference>
<sequence length="189" mass="21367">MFSPDGSLLNIMIKYPYFPSPGVRVVVDEDSDAVLPCSPRTKEDITGKLFDWKKDGQKEKKEVFLYVSGLHYNNGRTGQDKQFKGRVSHFQDQLMNGNASIKIQNVKMADSGIYRCIFPHHSQTFNIELVVGEYFHSTTTAQCHSPHNVDIMNLLLTSAKLILYAAVFIYMLSLCSSSLFYMLPAAGLW</sequence>
<keyword evidence="7" id="KW-1185">Reference proteome</keyword>
<comment type="subcellular location">
    <subcellularLocation>
        <location evidence="1">Membrane</location>
    </subcellularLocation>
</comment>
<evidence type="ECO:0000313" key="7">
    <source>
        <dbReference type="Proteomes" id="UP000472265"/>
    </source>
</evidence>
<dbReference type="InterPro" id="IPR003599">
    <property type="entry name" value="Ig_sub"/>
</dbReference>
<dbReference type="SUPFAM" id="SSF48726">
    <property type="entry name" value="Immunoglobulin"/>
    <property type="match status" value="1"/>
</dbReference>
<dbReference type="GO" id="GO:0005102">
    <property type="term" value="F:signaling receptor binding"/>
    <property type="evidence" value="ECO:0007669"/>
    <property type="project" value="TreeGrafter"/>
</dbReference>
<dbReference type="Proteomes" id="UP000472265">
    <property type="component" value="Chromosome 6"/>
</dbReference>
<evidence type="ECO:0000256" key="2">
    <source>
        <dbReference type="ARBA" id="ARBA00023136"/>
    </source>
</evidence>
<reference evidence="6" key="2">
    <citation type="submission" date="2025-08" db="UniProtKB">
        <authorList>
            <consortium name="Ensembl"/>
        </authorList>
    </citation>
    <scope>IDENTIFICATION</scope>
</reference>
<evidence type="ECO:0000256" key="1">
    <source>
        <dbReference type="ARBA" id="ARBA00004370"/>
    </source>
</evidence>
<reference evidence="6" key="3">
    <citation type="submission" date="2025-09" db="UniProtKB">
        <authorList>
            <consortium name="Ensembl"/>
        </authorList>
    </citation>
    <scope>IDENTIFICATION</scope>
</reference>
<keyword evidence="4" id="KW-0812">Transmembrane</keyword>
<feature type="transmembrane region" description="Helical" evidence="4">
    <location>
        <begin position="161"/>
        <end position="183"/>
    </location>
</feature>
<evidence type="ECO:0000256" key="4">
    <source>
        <dbReference type="SAM" id="Phobius"/>
    </source>
</evidence>
<dbReference type="InterPro" id="IPR007110">
    <property type="entry name" value="Ig-like_dom"/>
</dbReference>
<accession>A0A671X2M4</accession>
<dbReference type="GO" id="GO:0050852">
    <property type="term" value="P:T cell receptor signaling pathway"/>
    <property type="evidence" value="ECO:0007669"/>
    <property type="project" value="TreeGrafter"/>
</dbReference>
<protein>
    <recommendedName>
        <fullName evidence="5">Ig-like domain-containing protein</fullName>
    </recommendedName>
</protein>
<reference evidence="6" key="1">
    <citation type="submission" date="2021-04" db="EMBL/GenBank/DDBJ databases">
        <authorList>
            <consortium name="Wellcome Sanger Institute Data Sharing"/>
        </authorList>
    </citation>
    <scope>NUCLEOTIDE SEQUENCE [LARGE SCALE GENOMIC DNA]</scope>
</reference>
<evidence type="ECO:0000259" key="5">
    <source>
        <dbReference type="PROSITE" id="PS50835"/>
    </source>
</evidence>
<dbReference type="InterPro" id="IPR013783">
    <property type="entry name" value="Ig-like_fold"/>
</dbReference>
<dbReference type="PANTHER" id="PTHR24100">
    <property type="entry name" value="BUTYROPHILIN"/>
    <property type="match status" value="1"/>
</dbReference>
<dbReference type="InParanoid" id="A0A671X2M4"/>
<feature type="domain" description="Ig-like" evidence="5">
    <location>
        <begin position="16"/>
        <end position="128"/>
    </location>
</feature>
<organism evidence="6 7">
    <name type="scientific">Sparus aurata</name>
    <name type="common">Gilthead sea bream</name>
    <dbReference type="NCBI Taxonomy" id="8175"/>
    <lineage>
        <taxon>Eukaryota</taxon>
        <taxon>Metazoa</taxon>
        <taxon>Chordata</taxon>
        <taxon>Craniata</taxon>
        <taxon>Vertebrata</taxon>
        <taxon>Euteleostomi</taxon>
        <taxon>Actinopterygii</taxon>
        <taxon>Neopterygii</taxon>
        <taxon>Teleostei</taxon>
        <taxon>Neoteleostei</taxon>
        <taxon>Acanthomorphata</taxon>
        <taxon>Eupercaria</taxon>
        <taxon>Spariformes</taxon>
        <taxon>Sparidae</taxon>
        <taxon>Sparus</taxon>
    </lineage>
</organism>
<dbReference type="OMA" id="QTHNDTI"/>
<evidence type="ECO:0000256" key="3">
    <source>
        <dbReference type="ARBA" id="ARBA00023319"/>
    </source>
</evidence>
<dbReference type="SMART" id="SM00409">
    <property type="entry name" value="IG"/>
    <property type="match status" value="1"/>
</dbReference>
<dbReference type="Ensembl" id="ENSSAUT00010047710.1">
    <property type="protein sequence ID" value="ENSSAUP00010045384.1"/>
    <property type="gene ID" value="ENSSAUG00010018941.1"/>
</dbReference>
<dbReference type="GO" id="GO:0001817">
    <property type="term" value="P:regulation of cytokine production"/>
    <property type="evidence" value="ECO:0007669"/>
    <property type="project" value="TreeGrafter"/>
</dbReference>
<keyword evidence="3" id="KW-0393">Immunoglobulin domain</keyword>
<dbReference type="InterPro" id="IPR013106">
    <property type="entry name" value="Ig_V-set"/>
</dbReference>
<dbReference type="InterPro" id="IPR050504">
    <property type="entry name" value="IgSF_BTN/MOG"/>
</dbReference>
<dbReference type="AlphaFoldDB" id="A0A671X2M4"/>
<dbReference type="GeneTree" id="ENSGT01150000287359"/>
<keyword evidence="4" id="KW-1133">Transmembrane helix</keyword>
<evidence type="ECO:0000313" key="6">
    <source>
        <dbReference type="Ensembl" id="ENSSAUP00010045384.1"/>
    </source>
</evidence>
<dbReference type="Gene3D" id="2.60.40.10">
    <property type="entry name" value="Immunoglobulins"/>
    <property type="match status" value="1"/>
</dbReference>
<dbReference type="Pfam" id="PF07686">
    <property type="entry name" value="V-set"/>
    <property type="match status" value="1"/>
</dbReference>
<dbReference type="PANTHER" id="PTHR24100:SF151">
    <property type="entry name" value="ICOS LIGAND"/>
    <property type="match status" value="1"/>
</dbReference>
<proteinExistence type="predicted"/>
<name>A0A671X2M4_SPAAU</name>